<name>A0A0N4ZSA2_PARTI</name>
<organism evidence="1 2">
    <name type="scientific">Parastrongyloides trichosuri</name>
    <name type="common">Possum-specific nematode worm</name>
    <dbReference type="NCBI Taxonomy" id="131310"/>
    <lineage>
        <taxon>Eukaryota</taxon>
        <taxon>Metazoa</taxon>
        <taxon>Ecdysozoa</taxon>
        <taxon>Nematoda</taxon>
        <taxon>Chromadorea</taxon>
        <taxon>Rhabditida</taxon>
        <taxon>Tylenchina</taxon>
        <taxon>Panagrolaimomorpha</taxon>
        <taxon>Strongyloidoidea</taxon>
        <taxon>Strongyloididae</taxon>
        <taxon>Parastrongyloides</taxon>
    </lineage>
</organism>
<evidence type="ECO:0000313" key="1">
    <source>
        <dbReference type="Proteomes" id="UP000038045"/>
    </source>
</evidence>
<protein>
    <submittedName>
        <fullName evidence="2">Translation initiation factor IF-2</fullName>
    </submittedName>
</protein>
<reference evidence="2" key="1">
    <citation type="submission" date="2017-02" db="UniProtKB">
        <authorList>
            <consortium name="WormBaseParasite"/>
        </authorList>
    </citation>
    <scope>IDENTIFICATION</scope>
</reference>
<evidence type="ECO:0000313" key="2">
    <source>
        <dbReference type="WBParaSite" id="PTRK_0001138300.1"/>
    </source>
</evidence>
<proteinExistence type="predicted"/>
<dbReference type="AlphaFoldDB" id="A0A0N4ZSA2"/>
<keyword evidence="1" id="KW-1185">Reference proteome</keyword>
<accession>A0A0N4ZSA2</accession>
<dbReference type="Proteomes" id="UP000038045">
    <property type="component" value="Unplaced"/>
</dbReference>
<sequence>MVSSELSESNSDNISAIMRSLKIGDTLKVNIKMEKIGNDMAVKESGYSIKKAEPQNTSSVVEGKIRHVCPYAEIEDLLSIENILDTEVLTKMVKDASEIYERYKLEEKGLM</sequence>
<dbReference type="WBParaSite" id="PTRK_0001138300.1">
    <property type="protein sequence ID" value="PTRK_0001138300.1"/>
    <property type="gene ID" value="PTRK_0001138300"/>
</dbReference>